<dbReference type="Gene3D" id="3.40.640.10">
    <property type="entry name" value="Type I PLP-dependent aspartate aminotransferase-like (Major domain)"/>
    <property type="match status" value="1"/>
</dbReference>
<dbReference type="InterPro" id="IPR015424">
    <property type="entry name" value="PyrdxlP-dep_Trfase"/>
</dbReference>
<feature type="domain" description="Aminotransferase class I/classII large" evidence="6">
    <location>
        <begin position="23"/>
        <end position="364"/>
    </location>
</feature>
<dbReference type="GO" id="GO:0008483">
    <property type="term" value="F:transaminase activity"/>
    <property type="evidence" value="ECO:0007669"/>
    <property type="project" value="UniProtKB-KW"/>
</dbReference>
<keyword evidence="4" id="KW-0456">Lyase</keyword>
<comment type="cofactor">
    <cofactor evidence="1">
        <name>pyridoxal 5'-phosphate</name>
        <dbReference type="ChEBI" id="CHEBI:597326"/>
    </cofactor>
</comment>
<dbReference type="EMBL" id="CP011309">
    <property type="protein sequence ID" value="AKF28073.1"/>
    <property type="molecule type" value="Genomic_DNA"/>
</dbReference>
<evidence type="ECO:0000256" key="1">
    <source>
        <dbReference type="ARBA" id="ARBA00001933"/>
    </source>
</evidence>
<dbReference type="CDD" id="cd00609">
    <property type="entry name" value="AAT_like"/>
    <property type="match status" value="1"/>
</dbReference>
<dbReference type="InterPro" id="IPR015421">
    <property type="entry name" value="PyrdxlP-dep_Trfase_major"/>
</dbReference>
<organism evidence="7 8">
    <name type="scientific">[Brevibacterium] flavum</name>
    <dbReference type="NCBI Taxonomy" id="92706"/>
    <lineage>
        <taxon>Bacteria</taxon>
        <taxon>Bacillati</taxon>
        <taxon>Actinomycetota</taxon>
        <taxon>Actinomycetes</taxon>
        <taxon>Mycobacteriales</taxon>
        <taxon>Corynebacteriaceae</taxon>
        <taxon>Corynebacterium</taxon>
    </lineage>
</organism>
<evidence type="ECO:0000256" key="2">
    <source>
        <dbReference type="ARBA" id="ARBA00012224"/>
    </source>
</evidence>
<keyword evidence="3" id="KW-0663">Pyridoxal phosphate</keyword>
<comment type="similarity">
    <text evidence="5">Belongs to the class-II pyridoxal-phosphate-dependent aminotransferase family. MalY/PatB cystathionine beta-lyase subfamily.</text>
</comment>
<evidence type="ECO:0000256" key="3">
    <source>
        <dbReference type="ARBA" id="ARBA00022898"/>
    </source>
</evidence>
<evidence type="ECO:0000313" key="8">
    <source>
        <dbReference type="Proteomes" id="UP000034037"/>
    </source>
</evidence>
<protein>
    <recommendedName>
        <fullName evidence="2">cysteine-S-conjugate beta-lyase</fullName>
        <ecNumber evidence="2">4.4.1.13</ecNumber>
    </recommendedName>
</protein>
<dbReference type="Proteomes" id="UP000034037">
    <property type="component" value="Chromosome"/>
</dbReference>
<sequence>MRFPELEELKNRRTLKWTRFPEDVLPLWVAESDFGTCPPLKEAMADAVEREVFGYPPDATGLNDALTGFYERRYGFGPNPENVFAIPDVVRGLKLAIEHFTKPGSAIIVPLPAYPPFIELPKVTGRQAIYIDAHEYDLKEIEKAFADGAGSLLFCNPHNPLGTVFSEEYIRELTDIAAKYDARIIVDEIHAPLVYEGTHVVAAGVSENAANTCITITATSKAWNTAGLKCAQIFFTNEADVKAWKNLSDITRDGVSILGLIAAETVYNEGEEFLDESIQILKDNRDFAAAELEKLGVKVYAPDSTYLMWLDFAGTKIEEAPSKILREEGKVMLNDGAAFGGFTTCARLNFACSRETLEEGLRRIASVL</sequence>
<evidence type="ECO:0000313" key="7">
    <source>
        <dbReference type="EMBL" id="AKF28073.1"/>
    </source>
</evidence>
<keyword evidence="8" id="KW-1185">Reference proteome</keyword>
<dbReference type="PATRIC" id="fig|92706.3.peg.2342"/>
<gene>
    <name evidence="7" type="ORF">YH66_11170</name>
</gene>
<dbReference type="SUPFAM" id="SSF53383">
    <property type="entry name" value="PLP-dependent transferases"/>
    <property type="match status" value="1"/>
</dbReference>
<keyword evidence="7" id="KW-0808">Transferase</keyword>
<dbReference type="InterPro" id="IPR051798">
    <property type="entry name" value="Class-II_PLP-Dep_Aminotrans"/>
</dbReference>
<evidence type="ECO:0000259" key="6">
    <source>
        <dbReference type="Pfam" id="PF00155"/>
    </source>
</evidence>
<reference evidence="7 8" key="1">
    <citation type="submission" date="2015-04" db="EMBL/GenBank/DDBJ databases">
        <title>Complete Genome Sequence of Brevibacterium flavum ATCC 15168.</title>
        <authorList>
            <person name="Ahn J."/>
            <person name="Park G."/>
            <person name="Jeon W."/>
            <person name="Jang Y."/>
            <person name="Jang M."/>
            <person name="Lee H."/>
            <person name="Lee H."/>
        </authorList>
    </citation>
    <scope>NUCLEOTIDE SEQUENCE [LARGE SCALE GENOMIC DNA]</scope>
    <source>
        <strain evidence="7 8">ATCC 15168</strain>
    </source>
</reference>
<dbReference type="InterPro" id="IPR015422">
    <property type="entry name" value="PyrdxlP-dep_Trfase_small"/>
</dbReference>
<dbReference type="GO" id="GO:0030170">
    <property type="term" value="F:pyridoxal phosphate binding"/>
    <property type="evidence" value="ECO:0007669"/>
    <property type="project" value="InterPro"/>
</dbReference>
<dbReference type="PANTHER" id="PTHR43525:SF2">
    <property type="entry name" value="CYSTATHIONINE BETA-LYASE-RELATED"/>
    <property type="match status" value="1"/>
</dbReference>
<evidence type="ECO:0000256" key="5">
    <source>
        <dbReference type="ARBA" id="ARBA00037974"/>
    </source>
</evidence>
<keyword evidence="7" id="KW-0032">Aminotransferase</keyword>
<dbReference type="AlphaFoldDB" id="A0A0F6WR99"/>
<accession>A0A0F6WR99</accession>
<dbReference type="InterPro" id="IPR004839">
    <property type="entry name" value="Aminotransferase_I/II_large"/>
</dbReference>
<dbReference type="GO" id="GO:0047804">
    <property type="term" value="F:cysteine-S-conjugate beta-lyase activity"/>
    <property type="evidence" value="ECO:0007669"/>
    <property type="project" value="UniProtKB-EC"/>
</dbReference>
<dbReference type="EC" id="4.4.1.13" evidence="2"/>
<dbReference type="Gene3D" id="3.90.1150.10">
    <property type="entry name" value="Aspartate Aminotransferase, domain 1"/>
    <property type="match status" value="1"/>
</dbReference>
<dbReference type="PANTHER" id="PTHR43525">
    <property type="entry name" value="PROTEIN MALY"/>
    <property type="match status" value="1"/>
</dbReference>
<name>A0A0F6WR99_9CORY</name>
<dbReference type="Pfam" id="PF00155">
    <property type="entry name" value="Aminotran_1_2"/>
    <property type="match status" value="1"/>
</dbReference>
<proteinExistence type="inferred from homology"/>
<dbReference type="RefSeq" id="WP_003859416.1">
    <property type="nucleotide sequence ID" value="NZ_CP011309.1"/>
</dbReference>
<evidence type="ECO:0000256" key="4">
    <source>
        <dbReference type="ARBA" id="ARBA00023239"/>
    </source>
</evidence>
<dbReference type="HOGENOM" id="CLU_017584_15_2_11"/>